<sequence>MLATATAASIQPDGVLERNGKRILPPGQGCDVLELLGQFASAVGVRDDRDHVDAVVTFQQVSFREVARVLDTLDRLRTRRTDREIQIGQKHVVPLVCGDHEQVLMSDLTMPPDDSPSSMRYSPVPSSRYSCKPLDDRSNTNGFSAEQGNWYATAADCGCSAALACCGERLAVALGLMVVLTTAGTVVTGSTGKWIDLTGSSLFQFLAKLR</sequence>
<dbReference type="EnsemblMetazoa" id="AMEM003720-RA">
    <property type="protein sequence ID" value="AMEM003720-PA"/>
    <property type="gene ID" value="AMEM003720"/>
</dbReference>
<accession>A0A182UU73</accession>
<organism evidence="1 2">
    <name type="scientific">Anopheles merus</name>
    <name type="common">Mosquito</name>
    <dbReference type="NCBI Taxonomy" id="30066"/>
    <lineage>
        <taxon>Eukaryota</taxon>
        <taxon>Metazoa</taxon>
        <taxon>Ecdysozoa</taxon>
        <taxon>Arthropoda</taxon>
        <taxon>Hexapoda</taxon>
        <taxon>Insecta</taxon>
        <taxon>Pterygota</taxon>
        <taxon>Neoptera</taxon>
        <taxon>Endopterygota</taxon>
        <taxon>Diptera</taxon>
        <taxon>Nematocera</taxon>
        <taxon>Culicoidea</taxon>
        <taxon>Culicidae</taxon>
        <taxon>Anophelinae</taxon>
        <taxon>Anopheles</taxon>
    </lineage>
</organism>
<dbReference type="Proteomes" id="UP000075903">
    <property type="component" value="Unassembled WGS sequence"/>
</dbReference>
<reference evidence="1" key="1">
    <citation type="submission" date="2020-05" db="UniProtKB">
        <authorList>
            <consortium name="EnsemblMetazoa"/>
        </authorList>
    </citation>
    <scope>IDENTIFICATION</scope>
    <source>
        <strain evidence="1">MAF</strain>
    </source>
</reference>
<proteinExistence type="predicted"/>
<name>A0A182UU73_ANOME</name>
<evidence type="ECO:0000313" key="2">
    <source>
        <dbReference type="Proteomes" id="UP000075903"/>
    </source>
</evidence>
<dbReference type="VEuPathDB" id="VectorBase:AMEM003720"/>
<evidence type="ECO:0000313" key="1">
    <source>
        <dbReference type="EnsemblMetazoa" id="AMEM003720-PA"/>
    </source>
</evidence>
<protein>
    <submittedName>
        <fullName evidence="1">Uncharacterized protein</fullName>
    </submittedName>
</protein>
<dbReference type="AlphaFoldDB" id="A0A182UU73"/>
<keyword evidence="2" id="KW-1185">Reference proteome</keyword>